<dbReference type="Pfam" id="PF01966">
    <property type="entry name" value="HD"/>
    <property type="match status" value="1"/>
</dbReference>
<organism evidence="2 3">
    <name type="scientific">bacterium (Candidatus Gribaldobacteria) CG23_combo_of_CG06-09_8_20_14_all_37_87_8</name>
    <dbReference type="NCBI Taxonomy" id="2014278"/>
    <lineage>
        <taxon>Bacteria</taxon>
        <taxon>Candidatus Gribaldobacteria</taxon>
    </lineage>
</organism>
<dbReference type="SUPFAM" id="SSF109604">
    <property type="entry name" value="HD-domain/PDEase-like"/>
    <property type="match status" value="1"/>
</dbReference>
<protein>
    <submittedName>
        <fullName evidence="2">HD family phosphohydrolase</fullName>
    </submittedName>
</protein>
<sequence>MLITIEKAKELVRKYLKDRNNQIHSRESEVVLRAVAQELGENEETWAMAGLLHDLDWELTSDNFKEHGIKTITLLQNEGCEVSEEIKQAIASHNEKYTAVKRQAKLDYALSAGESITGLIYAYALMRPEKLAGMKANSLNKKLKDKSFAQNVSRELIADIEKAGLEKSKFFEIAIQAMQSIAPEIGF</sequence>
<evidence type="ECO:0000313" key="3">
    <source>
        <dbReference type="Proteomes" id="UP000230447"/>
    </source>
</evidence>
<accession>A0A2G9ZEB2</accession>
<reference evidence="2 3" key="1">
    <citation type="submission" date="2017-09" db="EMBL/GenBank/DDBJ databases">
        <title>Depth-based differentiation of microbial function through sediment-hosted aquifers and enrichment of novel symbionts in the deep terrestrial subsurface.</title>
        <authorList>
            <person name="Probst A.J."/>
            <person name="Ladd B."/>
            <person name="Jarett J.K."/>
            <person name="Geller-Mcgrath D.E."/>
            <person name="Sieber C.M."/>
            <person name="Emerson J.B."/>
            <person name="Anantharaman K."/>
            <person name="Thomas B.C."/>
            <person name="Malmstrom R."/>
            <person name="Stieglmeier M."/>
            <person name="Klingl A."/>
            <person name="Woyke T."/>
            <person name="Ryan C.M."/>
            <person name="Banfield J.F."/>
        </authorList>
    </citation>
    <scope>NUCLEOTIDE SEQUENCE [LARGE SCALE GENOMIC DNA]</scope>
    <source>
        <strain evidence="2">CG23_combo_of_CG06-09_8_20_14_all_37_87_8</strain>
    </source>
</reference>
<dbReference type="InterPro" id="IPR006674">
    <property type="entry name" value="HD_domain"/>
</dbReference>
<dbReference type="Gene3D" id="1.10.3210.10">
    <property type="entry name" value="Hypothetical protein af1432"/>
    <property type="match status" value="1"/>
</dbReference>
<comment type="caution">
    <text evidence="2">The sequence shown here is derived from an EMBL/GenBank/DDBJ whole genome shotgun (WGS) entry which is preliminary data.</text>
</comment>
<dbReference type="EMBL" id="PCSB01000066">
    <property type="protein sequence ID" value="PIP31512.1"/>
    <property type="molecule type" value="Genomic_DNA"/>
</dbReference>
<dbReference type="Proteomes" id="UP000230447">
    <property type="component" value="Unassembled WGS sequence"/>
</dbReference>
<dbReference type="InterPro" id="IPR003607">
    <property type="entry name" value="HD/PDEase_dom"/>
</dbReference>
<keyword evidence="2" id="KW-0378">Hydrolase</keyword>
<name>A0A2G9ZEB2_9BACT</name>
<gene>
    <name evidence="2" type="ORF">COX24_03170</name>
</gene>
<evidence type="ECO:0000313" key="2">
    <source>
        <dbReference type="EMBL" id="PIP31512.1"/>
    </source>
</evidence>
<evidence type="ECO:0000259" key="1">
    <source>
        <dbReference type="Pfam" id="PF01966"/>
    </source>
</evidence>
<dbReference type="PANTHER" id="PTHR38659:SF1">
    <property type="entry name" value="METAL DEPENDENT PHOSPHOHYDROLASE"/>
    <property type="match status" value="1"/>
</dbReference>
<dbReference type="NCBIfam" id="TIGR00277">
    <property type="entry name" value="HDIG"/>
    <property type="match status" value="1"/>
</dbReference>
<dbReference type="AlphaFoldDB" id="A0A2G9ZEB2"/>
<dbReference type="CDD" id="cd00077">
    <property type="entry name" value="HDc"/>
    <property type="match status" value="1"/>
</dbReference>
<dbReference type="PANTHER" id="PTHR38659">
    <property type="entry name" value="METAL-DEPENDENT PHOSPHOHYDROLASE"/>
    <property type="match status" value="1"/>
</dbReference>
<proteinExistence type="predicted"/>
<dbReference type="GO" id="GO:0016787">
    <property type="term" value="F:hydrolase activity"/>
    <property type="evidence" value="ECO:0007669"/>
    <property type="project" value="UniProtKB-KW"/>
</dbReference>
<feature type="domain" description="HD" evidence="1">
    <location>
        <begin position="23"/>
        <end position="98"/>
    </location>
</feature>
<dbReference type="InterPro" id="IPR006675">
    <property type="entry name" value="HDIG_dom"/>
</dbReference>